<keyword evidence="1" id="KW-0808">Transferase</keyword>
<accession>A0A917Q6S9</accession>
<dbReference type="EMBL" id="BMMF01000004">
    <property type="protein sequence ID" value="GGK31022.1"/>
    <property type="molecule type" value="Genomic_DNA"/>
</dbReference>
<dbReference type="GO" id="GO:0016740">
    <property type="term" value="F:transferase activity"/>
    <property type="evidence" value="ECO:0007669"/>
    <property type="project" value="UniProtKB-KW"/>
</dbReference>
<evidence type="ECO:0000313" key="1">
    <source>
        <dbReference type="EMBL" id="GGK31022.1"/>
    </source>
</evidence>
<proteinExistence type="predicted"/>
<evidence type="ECO:0000313" key="2">
    <source>
        <dbReference type="Proteomes" id="UP000600449"/>
    </source>
</evidence>
<dbReference type="PANTHER" id="PTHR34496">
    <property type="entry name" value="GLCNAC TRANSFERASE-RELATED"/>
    <property type="match status" value="1"/>
</dbReference>
<gene>
    <name evidence="1" type="ORF">GCM10011322_17000</name>
</gene>
<dbReference type="InterPro" id="IPR021067">
    <property type="entry name" value="Glycosyltransferase"/>
</dbReference>
<dbReference type="Pfam" id="PF11397">
    <property type="entry name" value="GlcNAc"/>
    <property type="match status" value="2"/>
</dbReference>
<reference evidence="1 2" key="1">
    <citation type="journal article" date="2014" name="Int. J. Syst. Evol. Microbiol.">
        <title>Complete genome sequence of Corynebacterium casei LMG S-19264T (=DSM 44701T), isolated from a smear-ripened cheese.</title>
        <authorList>
            <consortium name="US DOE Joint Genome Institute (JGI-PGF)"/>
            <person name="Walter F."/>
            <person name="Albersmeier A."/>
            <person name="Kalinowski J."/>
            <person name="Ruckert C."/>
        </authorList>
    </citation>
    <scope>NUCLEOTIDE SEQUENCE [LARGE SCALE GENOMIC DNA]</scope>
    <source>
        <strain evidence="1 2">CGMCC 1.9161</strain>
    </source>
</reference>
<dbReference type="Proteomes" id="UP000600449">
    <property type="component" value="Unassembled WGS sequence"/>
</dbReference>
<keyword evidence="2" id="KW-1185">Reference proteome</keyword>
<protein>
    <submittedName>
        <fullName evidence="1">Glycosyl transferase</fullName>
    </submittedName>
</protein>
<comment type="caution">
    <text evidence="1">The sequence shown here is derived from an EMBL/GenBank/DDBJ whole genome shotgun (WGS) entry which is preliminary data.</text>
</comment>
<dbReference type="PANTHER" id="PTHR34496:SF10">
    <property type="entry name" value="GLCNAC TRANSFERASE"/>
    <property type="match status" value="1"/>
</dbReference>
<organism evidence="1 2">
    <name type="scientific">Salinarimonas ramus</name>
    <dbReference type="NCBI Taxonomy" id="690164"/>
    <lineage>
        <taxon>Bacteria</taxon>
        <taxon>Pseudomonadati</taxon>
        <taxon>Pseudomonadota</taxon>
        <taxon>Alphaproteobacteria</taxon>
        <taxon>Hyphomicrobiales</taxon>
        <taxon>Salinarimonadaceae</taxon>
        <taxon>Salinarimonas</taxon>
    </lineage>
</organism>
<dbReference type="SUPFAM" id="SSF53448">
    <property type="entry name" value="Nucleotide-diphospho-sugar transferases"/>
    <property type="match status" value="1"/>
</dbReference>
<name>A0A917Q6S9_9HYPH</name>
<sequence length="473" mass="53471">MSLALAHPLDDPQLQAQYEAARALRAADDPEVFPEGWGEGRIFVSVAAFRDPECQKTLVDLFEKATHPERVSVGLIWQHDPVEDEAFFALQPARRGQVREMRFDWRDGLGVCWARFLAQALWRGEAYYLQIDSHMKFEPGWDEILIADLDACPSDKAILASAPPPYLTPGDTLSDLYPGVLRTDGFEQSGALRFTGLWLPKALERYVRMPFLLAGALFAPGRLIAELPYDPYAAFSTEEVTYALRAFTHGWDIYAAPRRSVWHQYKRDNRVKRGDMADLGFQNRNTEWTTRAFHRFNHMTGHTTVLDQPILVDLDLFDLGTERTLAEYEAWTGIDFRYKRITVDCARARFIPDIDDIASFSVPVLDDPAKVRPALVEPEEMRLREALSGWEVPQLAEELASLLIELDRQRHLRAGKKVGAVYAPDRAKLVADFSSWERYALACELAKLSWTVHLLNTIDDMQSGLSGGAAAAG</sequence>
<dbReference type="AlphaFoldDB" id="A0A917Q6S9"/>
<dbReference type="InterPro" id="IPR029044">
    <property type="entry name" value="Nucleotide-diphossugar_trans"/>
</dbReference>
<dbReference type="RefSeq" id="WP_188911650.1">
    <property type="nucleotide sequence ID" value="NZ_BMMF01000004.1"/>
</dbReference>